<evidence type="ECO:0000313" key="1">
    <source>
        <dbReference type="EMBL" id="QCW23948.1"/>
    </source>
</evidence>
<proteinExistence type="predicted"/>
<gene>
    <name evidence="1" type="ORF">AAS21_gp210</name>
</gene>
<keyword evidence="2" id="KW-1185">Reference proteome</keyword>
<organism evidence="1 2">
    <name type="scientific">Pantoea phage vB_PagS_AAS21</name>
    <dbReference type="NCBI Taxonomy" id="2575261"/>
    <lineage>
        <taxon>Viruses</taxon>
        <taxon>Duplodnaviria</taxon>
        <taxon>Heunggongvirae</taxon>
        <taxon>Uroviricota</taxon>
        <taxon>Caudoviricetes</taxon>
        <taxon>Demerecviridae</taxon>
        <taxon>Keyvirus</taxon>
        <taxon>Keyvirus AAS21</taxon>
    </lineage>
</organism>
<evidence type="ECO:0000313" key="2">
    <source>
        <dbReference type="Proteomes" id="UP000308921"/>
    </source>
</evidence>
<accession>A0A4Y5P1V2</accession>
<reference evidence="1 2" key="1">
    <citation type="submission" date="2019-04" db="EMBL/GenBank/DDBJ databases">
        <title>Complete genome sequence of Pantoea bacteriophage vB_PagS_AAS21.</title>
        <authorList>
            <person name="Truncaite L."/>
            <person name="Simoliuniene M."/>
            <person name="Zajanckauskaite A."/>
            <person name="Meskys R."/>
            <person name="Simoliunas E."/>
        </authorList>
    </citation>
    <scope>NUCLEOTIDE SEQUENCE [LARGE SCALE GENOMIC DNA]</scope>
</reference>
<protein>
    <submittedName>
        <fullName evidence="1">Uncharacterized protein</fullName>
    </submittedName>
</protein>
<dbReference type="EMBL" id="MK770119">
    <property type="protein sequence ID" value="QCW23948.1"/>
    <property type="molecule type" value="Genomic_DNA"/>
</dbReference>
<dbReference type="Proteomes" id="UP000308921">
    <property type="component" value="Segment"/>
</dbReference>
<name>A0A4Y5P1V2_9CAUD</name>
<sequence>MKLVVILLTSLAFLLIFGGGVI</sequence>